<dbReference type="EMBL" id="JANBPW010001306">
    <property type="protein sequence ID" value="KAJ1945120.1"/>
    <property type="molecule type" value="Genomic_DNA"/>
</dbReference>
<name>A0ACC1JBJ2_9FUNG</name>
<organism evidence="1 2">
    <name type="scientific">Linderina macrospora</name>
    <dbReference type="NCBI Taxonomy" id="4868"/>
    <lineage>
        <taxon>Eukaryota</taxon>
        <taxon>Fungi</taxon>
        <taxon>Fungi incertae sedis</taxon>
        <taxon>Zoopagomycota</taxon>
        <taxon>Kickxellomycotina</taxon>
        <taxon>Kickxellomycetes</taxon>
        <taxon>Kickxellales</taxon>
        <taxon>Kickxellaceae</taxon>
        <taxon>Linderina</taxon>
    </lineage>
</organism>
<proteinExistence type="predicted"/>
<reference evidence="1" key="1">
    <citation type="submission" date="2022-07" db="EMBL/GenBank/DDBJ databases">
        <title>Phylogenomic reconstructions and comparative analyses of Kickxellomycotina fungi.</title>
        <authorList>
            <person name="Reynolds N.K."/>
            <person name="Stajich J.E."/>
            <person name="Barry K."/>
            <person name="Grigoriev I.V."/>
            <person name="Crous P."/>
            <person name="Smith M.E."/>
        </authorList>
    </citation>
    <scope>NUCLEOTIDE SEQUENCE</scope>
    <source>
        <strain evidence="1">NRRL 5244</strain>
    </source>
</reference>
<comment type="caution">
    <text evidence="1">The sequence shown here is derived from an EMBL/GenBank/DDBJ whole genome shotgun (WGS) entry which is preliminary data.</text>
</comment>
<dbReference type="Proteomes" id="UP001150603">
    <property type="component" value="Unassembled WGS sequence"/>
</dbReference>
<accession>A0ACC1JBJ2</accession>
<evidence type="ECO:0000313" key="1">
    <source>
        <dbReference type="EMBL" id="KAJ1945120.1"/>
    </source>
</evidence>
<sequence length="317" mass="36433">MKKKKTTTTTMTTLTAMKILKPHANITKHVGPGKSLRHIAEYIEHMQFWSNRLGPVHPDGQNDSDEDDASREVEVVLNPQLLLREDKTILEHVHREERVMVPHIMQMIQDIDSDNGDRGEIVDHPAVHMFHRKMVDNLATMFYKETPYALSPALYTDMAGELEKFLRRIIARLITKLMVKGRVYPEEDGLPQLETSKLDVRLAIRDEGFGDKLRMSVAQDRIRRFYDTHRYRQSFALTTNKRRSGNLNINPDWFESTTEYNYADGDGSVALRDFIIDDDPVYKCAAPSSRYDDDDDDDHDDSETSDDDASPDSSDGD</sequence>
<gene>
    <name evidence="1" type="ORF">FBU59_002406</name>
</gene>
<protein>
    <submittedName>
        <fullName evidence="1">Uncharacterized protein</fullName>
    </submittedName>
</protein>
<keyword evidence="2" id="KW-1185">Reference proteome</keyword>
<evidence type="ECO:0000313" key="2">
    <source>
        <dbReference type="Proteomes" id="UP001150603"/>
    </source>
</evidence>